<proteinExistence type="predicted"/>
<dbReference type="SMART" id="SM00044">
    <property type="entry name" value="CYCc"/>
    <property type="match status" value="1"/>
</dbReference>
<dbReference type="PROSITE" id="PS50125">
    <property type="entry name" value="GUANYLATE_CYCLASE_2"/>
    <property type="match status" value="1"/>
</dbReference>
<dbReference type="CDD" id="cd07302">
    <property type="entry name" value="CHD"/>
    <property type="match status" value="1"/>
</dbReference>
<feature type="transmembrane region" description="Helical" evidence="1">
    <location>
        <begin position="409"/>
        <end position="432"/>
    </location>
</feature>
<keyword evidence="1" id="KW-0472">Membrane</keyword>
<feature type="domain" description="Guanylate cyclase" evidence="2">
    <location>
        <begin position="474"/>
        <end position="615"/>
    </location>
</feature>
<dbReference type="PANTHER" id="PTHR43081:SF1">
    <property type="entry name" value="ADENYLATE CYCLASE, TERMINAL-DIFFERENTIATION SPECIFIC"/>
    <property type="match status" value="1"/>
</dbReference>
<dbReference type="SMART" id="SM01080">
    <property type="entry name" value="CHASE2"/>
    <property type="match status" value="1"/>
</dbReference>
<dbReference type="Gene3D" id="3.30.70.1230">
    <property type="entry name" value="Nucleotide cyclase"/>
    <property type="match status" value="1"/>
</dbReference>
<name>A0ABV3QUR5_9HYPH</name>
<accession>A0ABV3QUR5</accession>
<keyword evidence="4" id="KW-1185">Reference proteome</keyword>
<evidence type="ECO:0000313" key="3">
    <source>
        <dbReference type="EMBL" id="MEW9804810.1"/>
    </source>
</evidence>
<dbReference type="RefSeq" id="WP_367721872.1">
    <property type="nucleotide sequence ID" value="NZ_JBFOCI010000001.1"/>
</dbReference>
<dbReference type="Proteomes" id="UP001556196">
    <property type="component" value="Unassembled WGS sequence"/>
</dbReference>
<comment type="caution">
    <text evidence="3">The sequence shown here is derived from an EMBL/GenBank/DDBJ whole genome shotgun (WGS) entry which is preliminary data.</text>
</comment>
<keyword evidence="1" id="KW-1133">Transmembrane helix</keyword>
<sequence length="745" mass="80885">MRLFQSAGSMGIALARLAGLALLLLFLGLRVADPLVVSSIRNQGFDILQRLHPRPAAAQPIAIVDIDEKSLELVGQWPWPRTEVARLIDRLTAMGAVVIGFDVVFAEPDRLSPDRVAEDNPDLPETARTDLLKLPSNETVLANAIARSRVVVGETSVRVDDETLAGGDRPIPDVPYAALGGDATPYLLKFPRLVQNLPVISDAAAGRGLFTVEPDPDGIFRRIPLVMMVQDHMRLALSAEMLRIATGGQAFATRAGDAGIEGIVVGGVFVPTDGNGRVWPWFNASSRDRYVSAGAVMSGEAPAERIAGHLVVIGTSAVGLEDFRATPVANFMPGVEIHAQIIENILTQQFLQRPAYAIGMELLVTFVVGAFIVWLVPRIGAFYSFFAAVSVLGLVAAGVYWAFLADRMLIDATFPGGALAAVFMVMATANYMREERQRRQIRSAFGQYLSPTLVDRLADHPEQLVLGGETRELTLLFTDVRGFTTISESFKANPQGLTRLMNRFLTALSGAILDRDGTIDKYMGDAIMAFWNAPVDLPDHPMRACRAGLDMVRRVEELNSQRRQEVERDPGEPFHEIRIGVGINSGPCVVGNMGSDMRFDYTALGDTVNLASRLEGQSKPYGVSIVLGDATAAAVADTLALIEIDLLRVKGKNEPERIHSLLGVEDMVADPTFQALKQANGTMLERYRACDWDAAAAALAEMAPLAKRLGAALDGYLDLYASRIVYFRDNPPEDGWDGVYTALTK</sequence>
<dbReference type="InterPro" id="IPR001054">
    <property type="entry name" value="A/G_cyclase"/>
</dbReference>
<protein>
    <submittedName>
        <fullName evidence="3">CHASE2 domain-containing protein</fullName>
    </submittedName>
</protein>
<feature type="transmembrane region" description="Helical" evidence="1">
    <location>
        <begin position="383"/>
        <end position="403"/>
    </location>
</feature>
<dbReference type="PANTHER" id="PTHR43081">
    <property type="entry name" value="ADENYLATE CYCLASE, TERMINAL-DIFFERENTIATION SPECIFIC-RELATED"/>
    <property type="match status" value="1"/>
</dbReference>
<evidence type="ECO:0000259" key="2">
    <source>
        <dbReference type="PROSITE" id="PS50125"/>
    </source>
</evidence>
<feature type="transmembrane region" description="Helical" evidence="1">
    <location>
        <begin position="355"/>
        <end position="376"/>
    </location>
</feature>
<dbReference type="Pfam" id="PF00211">
    <property type="entry name" value="Guanylate_cyc"/>
    <property type="match status" value="1"/>
</dbReference>
<dbReference type="Pfam" id="PF05226">
    <property type="entry name" value="CHASE2"/>
    <property type="match status" value="1"/>
</dbReference>
<dbReference type="InterPro" id="IPR029787">
    <property type="entry name" value="Nucleotide_cyclase"/>
</dbReference>
<dbReference type="EMBL" id="JBFOCI010000001">
    <property type="protein sequence ID" value="MEW9804810.1"/>
    <property type="molecule type" value="Genomic_DNA"/>
</dbReference>
<dbReference type="SUPFAM" id="SSF55073">
    <property type="entry name" value="Nucleotide cyclase"/>
    <property type="match status" value="1"/>
</dbReference>
<reference evidence="3 4" key="1">
    <citation type="submission" date="2024-06" db="EMBL/GenBank/DDBJ databases">
        <authorList>
            <person name="Tuo L."/>
        </authorList>
    </citation>
    <scope>NUCLEOTIDE SEQUENCE [LARGE SCALE GENOMIC DNA]</scope>
    <source>
        <strain evidence="3 4">ZMM04-5</strain>
    </source>
</reference>
<gene>
    <name evidence="3" type="ORF">ABUE31_02270</name>
</gene>
<keyword evidence="1" id="KW-0812">Transmembrane</keyword>
<evidence type="ECO:0000256" key="1">
    <source>
        <dbReference type="SAM" id="Phobius"/>
    </source>
</evidence>
<dbReference type="InterPro" id="IPR007890">
    <property type="entry name" value="CHASE2"/>
</dbReference>
<evidence type="ECO:0000313" key="4">
    <source>
        <dbReference type="Proteomes" id="UP001556196"/>
    </source>
</evidence>
<organism evidence="3 4">
    <name type="scientific">Mesorhizobium marinum</name>
    <dbReference type="NCBI Taxonomy" id="3228790"/>
    <lineage>
        <taxon>Bacteria</taxon>
        <taxon>Pseudomonadati</taxon>
        <taxon>Pseudomonadota</taxon>
        <taxon>Alphaproteobacteria</taxon>
        <taxon>Hyphomicrobiales</taxon>
        <taxon>Phyllobacteriaceae</taxon>
        <taxon>Mesorhizobium</taxon>
    </lineage>
</organism>
<dbReference type="InterPro" id="IPR050697">
    <property type="entry name" value="Adenylyl/Guanylyl_Cyclase_3/4"/>
</dbReference>